<evidence type="ECO:0000313" key="3">
    <source>
        <dbReference type="Proteomes" id="UP000230233"/>
    </source>
</evidence>
<gene>
    <name evidence="2" type="primary">Cni-C36B1.6</name>
    <name evidence="2" type="synonym">Cnig_chr_I.g2217</name>
    <name evidence="2" type="ORF">B9Z55_002217</name>
</gene>
<feature type="transmembrane region" description="Helical" evidence="1">
    <location>
        <begin position="100"/>
        <end position="117"/>
    </location>
</feature>
<evidence type="ECO:0008006" key="4">
    <source>
        <dbReference type="Google" id="ProtNLM"/>
    </source>
</evidence>
<dbReference type="PANTHER" id="PTHR34152">
    <property type="entry name" value="PROTEIN CBG12353-RELATED"/>
    <property type="match status" value="1"/>
</dbReference>
<accession>A0A2G5VJA1</accession>
<keyword evidence="1" id="KW-1133">Transmembrane helix</keyword>
<organism evidence="2 3">
    <name type="scientific">Caenorhabditis nigoni</name>
    <dbReference type="NCBI Taxonomy" id="1611254"/>
    <lineage>
        <taxon>Eukaryota</taxon>
        <taxon>Metazoa</taxon>
        <taxon>Ecdysozoa</taxon>
        <taxon>Nematoda</taxon>
        <taxon>Chromadorea</taxon>
        <taxon>Rhabditida</taxon>
        <taxon>Rhabditina</taxon>
        <taxon>Rhabditomorpha</taxon>
        <taxon>Rhabditoidea</taxon>
        <taxon>Rhabditidae</taxon>
        <taxon>Peloderinae</taxon>
        <taxon>Caenorhabditis</taxon>
    </lineage>
</organism>
<name>A0A2G5VJA1_9PELO</name>
<dbReference type="EMBL" id="PDUG01000001">
    <property type="protein sequence ID" value="PIC51885.1"/>
    <property type="molecule type" value="Genomic_DNA"/>
</dbReference>
<comment type="caution">
    <text evidence="2">The sequence shown here is derived from an EMBL/GenBank/DDBJ whole genome shotgun (WGS) entry which is preliminary data.</text>
</comment>
<dbReference type="Proteomes" id="UP000230233">
    <property type="component" value="Chromosome I"/>
</dbReference>
<dbReference type="PANTHER" id="PTHR34152:SF5">
    <property type="entry name" value="CANDIDATE TUMOR SUPPRESSOR PROTEIN"/>
    <property type="match status" value="1"/>
</dbReference>
<protein>
    <recommendedName>
        <fullName evidence="4">Transmembrane protein</fullName>
    </recommendedName>
</protein>
<proteinExistence type="predicted"/>
<dbReference type="OrthoDB" id="5871992at2759"/>
<reference evidence="3" key="1">
    <citation type="submission" date="2017-10" db="EMBL/GenBank/DDBJ databases">
        <title>Rapid genome shrinkage in a self-fertile nematode reveals novel sperm competition proteins.</title>
        <authorList>
            <person name="Yin D."/>
            <person name="Schwarz E.M."/>
            <person name="Thomas C.G."/>
            <person name="Felde R.L."/>
            <person name="Korf I.F."/>
            <person name="Cutter A.D."/>
            <person name="Schartner C.M."/>
            <person name="Ralston E.J."/>
            <person name="Meyer B.J."/>
            <person name="Haag E.S."/>
        </authorList>
    </citation>
    <scope>NUCLEOTIDE SEQUENCE [LARGE SCALE GENOMIC DNA]</scope>
    <source>
        <strain evidence="3">JU1422</strain>
    </source>
</reference>
<dbReference type="AlphaFoldDB" id="A0A2G5VJA1"/>
<keyword evidence="3" id="KW-1185">Reference proteome</keyword>
<sequence>MTKSSSGLACCCCFPVLLFLLVVALGIPSFLMFVGVSKLDHCPIEPNIPKWMICVASLIFLQVILESVRPIKDRSMRCFDCSIDCCSFLSLLLYISRLTLFGVTILGCVLVYAIIPFHNGCDSLLYFTAFIYCVLALISYVIASAFWICCCCCAVIGRGGYISVNANVTYTETEVMTQGRDLKFVV</sequence>
<evidence type="ECO:0000313" key="2">
    <source>
        <dbReference type="EMBL" id="PIC51885.1"/>
    </source>
</evidence>
<feature type="transmembrane region" description="Helical" evidence="1">
    <location>
        <begin position="48"/>
        <end position="65"/>
    </location>
</feature>
<keyword evidence="1" id="KW-0812">Transmembrane</keyword>
<feature type="transmembrane region" description="Helical" evidence="1">
    <location>
        <begin position="124"/>
        <end position="148"/>
    </location>
</feature>
<keyword evidence="1" id="KW-0472">Membrane</keyword>
<evidence type="ECO:0000256" key="1">
    <source>
        <dbReference type="SAM" id="Phobius"/>
    </source>
</evidence>